<dbReference type="EMBL" id="FNET01000006">
    <property type="protein sequence ID" value="SDK57352.1"/>
    <property type="molecule type" value="Genomic_DNA"/>
</dbReference>
<evidence type="ECO:0000313" key="1">
    <source>
        <dbReference type="EMBL" id="SDK57352.1"/>
    </source>
</evidence>
<proteinExistence type="predicted"/>
<dbReference type="InterPro" id="IPR006439">
    <property type="entry name" value="HAD-SF_hydro_IA"/>
</dbReference>
<dbReference type="SUPFAM" id="SSF56784">
    <property type="entry name" value="HAD-like"/>
    <property type="match status" value="1"/>
</dbReference>
<organism evidence="1 2">
    <name type="scientific">Lentzea albidocapillata subsp. violacea</name>
    <dbReference type="NCBI Taxonomy" id="128104"/>
    <lineage>
        <taxon>Bacteria</taxon>
        <taxon>Bacillati</taxon>
        <taxon>Actinomycetota</taxon>
        <taxon>Actinomycetes</taxon>
        <taxon>Pseudonocardiales</taxon>
        <taxon>Pseudonocardiaceae</taxon>
        <taxon>Lentzea</taxon>
    </lineage>
</organism>
<name>A0A1G9D0A4_9PSEU</name>
<dbReference type="NCBIfam" id="TIGR01509">
    <property type="entry name" value="HAD-SF-IA-v3"/>
    <property type="match status" value="1"/>
</dbReference>
<protein>
    <submittedName>
        <fullName evidence="1">Haloacid dehalogenase superfamily, subfamily IA, variant 3 with third motif having DD or ED</fullName>
    </submittedName>
</protein>
<reference evidence="2" key="1">
    <citation type="submission" date="2016-10" db="EMBL/GenBank/DDBJ databases">
        <authorList>
            <person name="Varghese N."/>
            <person name="Submissions S."/>
        </authorList>
    </citation>
    <scope>NUCLEOTIDE SEQUENCE [LARGE SCALE GENOMIC DNA]</scope>
    <source>
        <strain evidence="2">DSM 44796</strain>
    </source>
</reference>
<dbReference type="InterPro" id="IPR023214">
    <property type="entry name" value="HAD_sf"/>
</dbReference>
<dbReference type="Proteomes" id="UP000199682">
    <property type="component" value="Unassembled WGS sequence"/>
</dbReference>
<evidence type="ECO:0000313" key="2">
    <source>
        <dbReference type="Proteomes" id="UP000199682"/>
    </source>
</evidence>
<dbReference type="InterPro" id="IPR036412">
    <property type="entry name" value="HAD-like_sf"/>
</dbReference>
<dbReference type="InterPro" id="IPR023198">
    <property type="entry name" value="PGP-like_dom2"/>
</dbReference>
<dbReference type="CDD" id="cd07505">
    <property type="entry name" value="HAD_BPGM-like"/>
    <property type="match status" value="1"/>
</dbReference>
<dbReference type="Pfam" id="PF00702">
    <property type="entry name" value="Hydrolase"/>
    <property type="match status" value="1"/>
</dbReference>
<dbReference type="Gene3D" id="3.40.50.1000">
    <property type="entry name" value="HAD superfamily/HAD-like"/>
    <property type="match status" value="1"/>
</dbReference>
<dbReference type="Gene3D" id="1.10.150.240">
    <property type="entry name" value="Putative phosphatase, domain 2"/>
    <property type="match status" value="1"/>
</dbReference>
<accession>A0A1G9D0A4</accession>
<dbReference type="SFLD" id="SFLDS00003">
    <property type="entry name" value="Haloacid_Dehalogenase"/>
    <property type="match status" value="1"/>
</dbReference>
<dbReference type="SFLD" id="SFLDG01129">
    <property type="entry name" value="C1.5:_HAD__Beta-PGM__Phosphata"/>
    <property type="match status" value="1"/>
</dbReference>
<dbReference type="PANTHER" id="PTHR18901:SF38">
    <property type="entry name" value="PSEUDOURIDINE-5'-PHOSPHATASE"/>
    <property type="match status" value="1"/>
</dbReference>
<gene>
    <name evidence="1" type="ORF">SAMN04488074_106103</name>
</gene>
<dbReference type="AlphaFoldDB" id="A0A1G9D0A4"/>
<sequence>MKGTVHHVDAVIFDLDGVLIDSEQVWDEVRQSFAAAHGGVWTAEATRAMQGMSTPEWAEYLVSAVGVRLSPAEASAGVIAEMQNAYAAHLPLIPGATETLRLVSSRYPVAIASSAPAVLIKVFLEVTGLPVPVAVSSEECAAGKPSPDVYLLAASRLGFAASSCYAVEDSTNGLKAALAAGMTVLAVPNPHFPPAEDVLAQVRVLSSITDLPDALA</sequence>
<dbReference type="PANTHER" id="PTHR18901">
    <property type="entry name" value="2-DEOXYGLUCOSE-6-PHOSPHATE PHOSPHATASE 2"/>
    <property type="match status" value="1"/>
</dbReference>